<keyword evidence="3" id="KW-1185">Reference proteome</keyword>
<dbReference type="SUPFAM" id="SSF110849">
    <property type="entry name" value="ParB/Sulfiredoxin"/>
    <property type="match status" value="1"/>
</dbReference>
<feature type="region of interest" description="Disordered" evidence="1">
    <location>
        <begin position="1"/>
        <end position="31"/>
    </location>
</feature>
<dbReference type="RefSeq" id="WP_146578773.1">
    <property type="nucleotide sequence ID" value="NZ_SJPM01000006.1"/>
</dbReference>
<dbReference type="AlphaFoldDB" id="A0A5C6A8I2"/>
<evidence type="ECO:0000313" key="2">
    <source>
        <dbReference type="EMBL" id="TWT95766.1"/>
    </source>
</evidence>
<sequence length="299" mass="33375">MDTQVAEARALNEKSPANGQQPRRGQTSFSEQAETADAQVIGSTLRQANEIPLTRVLVDPSLQTRVTLDEATAQEYQRVAIEADEEGKPWPFPPVDMVGGYLVDGFHRFEVAKRLGRATILANERPGTEEDAVLAAVSANASHGLRRSREDVQRAIRVASRQWPDLSIREIARRVRCSPQTVINVRDRDKENERVSNLDTSGDVDHEFRRALEATPTGHSFIQCSDDHLSWTVIARDPDRYRVTRRVGPNEVIEHNRLGTAEQVCLVLNMFDEEVGNDAAGQPYRLIEGDPFANETVAV</sequence>
<dbReference type="Proteomes" id="UP000316213">
    <property type="component" value="Unassembled WGS sequence"/>
</dbReference>
<protein>
    <recommendedName>
        <fullName evidence="4">ParB-like nuclease domain protein</fullName>
    </recommendedName>
</protein>
<reference evidence="2 3" key="1">
    <citation type="submission" date="2019-02" db="EMBL/GenBank/DDBJ databases">
        <title>Deep-cultivation of Planctomycetes and their phenomic and genomic characterization uncovers novel biology.</title>
        <authorList>
            <person name="Wiegand S."/>
            <person name="Jogler M."/>
            <person name="Boedeker C."/>
            <person name="Pinto D."/>
            <person name="Vollmers J."/>
            <person name="Rivas-Marin E."/>
            <person name="Kohn T."/>
            <person name="Peeters S.H."/>
            <person name="Heuer A."/>
            <person name="Rast P."/>
            <person name="Oberbeckmann S."/>
            <person name="Bunk B."/>
            <person name="Jeske O."/>
            <person name="Meyerdierks A."/>
            <person name="Storesund J.E."/>
            <person name="Kallscheuer N."/>
            <person name="Luecker S."/>
            <person name="Lage O.M."/>
            <person name="Pohl T."/>
            <person name="Merkel B.J."/>
            <person name="Hornburger P."/>
            <person name="Mueller R.-W."/>
            <person name="Bruemmer F."/>
            <person name="Labrenz M."/>
            <person name="Spormann A.M."/>
            <person name="Op Den Camp H."/>
            <person name="Overmann J."/>
            <person name="Amann R."/>
            <person name="Jetten M.S.M."/>
            <person name="Mascher T."/>
            <person name="Medema M.H."/>
            <person name="Devos D.P."/>
            <person name="Kaster A.-K."/>
            <person name="Ovreas L."/>
            <person name="Rohde M."/>
            <person name="Galperin M.Y."/>
            <person name="Jogler C."/>
        </authorList>
    </citation>
    <scope>NUCLEOTIDE SEQUENCE [LARGE SCALE GENOMIC DNA]</scope>
    <source>
        <strain evidence="2 3">Pla100</strain>
    </source>
</reference>
<dbReference type="InterPro" id="IPR036086">
    <property type="entry name" value="ParB/Sulfiredoxin_sf"/>
</dbReference>
<proteinExistence type="predicted"/>
<comment type="caution">
    <text evidence="2">The sequence shown here is derived from an EMBL/GenBank/DDBJ whole genome shotgun (WGS) entry which is preliminary data.</text>
</comment>
<feature type="compositionally biased region" description="Polar residues" evidence="1">
    <location>
        <begin position="15"/>
        <end position="31"/>
    </location>
</feature>
<gene>
    <name evidence="2" type="ORF">Pla100_34080</name>
</gene>
<dbReference type="OrthoDB" id="291811at2"/>
<evidence type="ECO:0000256" key="1">
    <source>
        <dbReference type="SAM" id="MobiDB-lite"/>
    </source>
</evidence>
<name>A0A5C6A8I2_9BACT</name>
<dbReference type="EMBL" id="SJPM01000006">
    <property type="protein sequence ID" value="TWT95766.1"/>
    <property type="molecule type" value="Genomic_DNA"/>
</dbReference>
<evidence type="ECO:0000313" key="3">
    <source>
        <dbReference type="Proteomes" id="UP000316213"/>
    </source>
</evidence>
<evidence type="ECO:0008006" key="4">
    <source>
        <dbReference type="Google" id="ProtNLM"/>
    </source>
</evidence>
<accession>A0A5C6A8I2</accession>
<organism evidence="2 3">
    <name type="scientific">Neorhodopirellula pilleata</name>
    <dbReference type="NCBI Taxonomy" id="2714738"/>
    <lineage>
        <taxon>Bacteria</taxon>
        <taxon>Pseudomonadati</taxon>
        <taxon>Planctomycetota</taxon>
        <taxon>Planctomycetia</taxon>
        <taxon>Pirellulales</taxon>
        <taxon>Pirellulaceae</taxon>
        <taxon>Neorhodopirellula</taxon>
    </lineage>
</organism>